<comment type="caution">
    <text evidence="1">The sequence shown here is derived from an EMBL/GenBank/DDBJ whole genome shotgun (WGS) entry which is preliminary data.</text>
</comment>
<organism evidence="1 2">
    <name type="scientific">Sphingomonas jinjuensis</name>
    <dbReference type="NCBI Taxonomy" id="535907"/>
    <lineage>
        <taxon>Bacteria</taxon>
        <taxon>Pseudomonadati</taxon>
        <taxon>Pseudomonadota</taxon>
        <taxon>Alphaproteobacteria</taxon>
        <taxon>Sphingomonadales</taxon>
        <taxon>Sphingomonadaceae</taxon>
        <taxon>Sphingomonas</taxon>
    </lineage>
</organism>
<evidence type="ECO:0000313" key="2">
    <source>
        <dbReference type="Proteomes" id="UP000529795"/>
    </source>
</evidence>
<dbReference type="InterPro" id="IPR011990">
    <property type="entry name" value="TPR-like_helical_dom_sf"/>
</dbReference>
<reference evidence="1 2" key="1">
    <citation type="submission" date="2020-08" db="EMBL/GenBank/DDBJ databases">
        <title>Genomic Encyclopedia of Type Strains, Phase IV (KMG-IV): sequencing the most valuable type-strain genomes for metagenomic binning, comparative biology and taxonomic classification.</title>
        <authorList>
            <person name="Goeker M."/>
        </authorList>
    </citation>
    <scope>NUCLEOTIDE SEQUENCE [LARGE SCALE GENOMIC DNA]</scope>
    <source>
        <strain evidence="1 2">YC6723</strain>
    </source>
</reference>
<dbReference type="Proteomes" id="UP000529795">
    <property type="component" value="Unassembled WGS sequence"/>
</dbReference>
<dbReference type="SUPFAM" id="SSF48452">
    <property type="entry name" value="TPR-like"/>
    <property type="match status" value="1"/>
</dbReference>
<proteinExistence type="predicted"/>
<accession>A0A840FFQ4</accession>
<gene>
    <name evidence="1" type="ORF">GGQ80_000716</name>
</gene>
<dbReference type="InterPro" id="IPR010323">
    <property type="entry name" value="DUF924"/>
</dbReference>
<dbReference type="AlphaFoldDB" id="A0A840FFQ4"/>
<dbReference type="RefSeq" id="WP_183982532.1">
    <property type="nucleotide sequence ID" value="NZ_JACIEV010000002.1"/>
</dbReference>
<dbReference type="Gene3D" id="1.25.40.10">
    <property type="entry name" value="Tetratricopeptide repeat domain"/>
    <property type="match status" value="1"/>
</dbReference>
<name>A0A840FFQ4_9SPHN</name>
<dbReference type="Gene3D" id="1.20.58.320">
    <property type="entry name" value="TPR-like"/>
    <property type="match status" value="1"/>
</dbReference>
<sequence length="197" mass="21858">MSGDLGTGEPQVHDDAAIRSEAARVLDFWFGLDAKQHFEKDAALDAEIGERFGALRDRVLATAAAGWRDHPDTMLAAIILLDQFSRNIHRGSAAAFAADDLAAALTLEALTHGYDQHLARERRVFLLMPLMHAEDGPLQAMSVEEFEKLGIEENAAFARSHRDVFERFGRFPGRNAALGRRTTSEEQVWLDDNDGGW</sequence>
<dbReference type="Pfam" id="PF06041">
    <property type="entry name" value="DUF924"/>
    <property type="match status" value="1"/>
</dbReference>
<dbReference type="EMBL" id="JACIEV010000002">
    <property type="protein sequence ID" value="MBB4152828.1"/>
    <property type="molecule type" value="Genomic_DNA"/>
</dbReference>
<evidence type="ECO:0000313" key="1">
    <source>
        <dbReference type="EMBL" id="MBB4152828.1"/>
    </source>
</evidence>
<protein>
    <submittedName>
        <fullName evidence="1">Uncharacterized protein (DUF924 family)</fullName>
    </submittedName>
</protein>
<keyword evidence="2" id="KW-1185">Reference proteome</keyword>